<sequence>METEQLLPPYGLSGHHACRLKMYYEGGREFTEGLVEHITFGDQGFLLAGLRKVNGAYHILVHWLGLDELEAS</sequence>
<organism evidence="1">
    <name type="scientific">Aphanomyces invadans</name>
    <dbReference type="NCBI Taxonomy" id="157072"/>
    <lineage>
        <taxon>Eukaryota</taxon>
        <taxon>Sar</taxon>
        <taxon>Stramenopiles</taxon>
        <taxon>Oomycota</taxon>
        <taxon>Saprolegniomycetes</taxon>
        <taxon>Saprolegniales</taxon>
        <taxon>Verrucalvaceae</taxon>
        <taxon>Aphanomyces</taxon>
    </lineage>
</organism>
<gene>
    <name evidence="1" type="ORF">H310_08283</name>
</gene>
<proteinExistence type="predicted"/>
<dbReference type="RefSeq" id="XP_008872195.1">
    <property type="nucleotide sequence ID" value="XM_008873973.1"/>
</dbReference>
<dbReference type="VEuPathDB" id="FungiDB:H310_08283"/>
<dbReference type="OrthoDB" id="78084at2759"/>
<dbReference type="AlphaFoldDB" id="A0A024U083"/>
<name>A0A024U083_9STRA</name>
<evidence type="ECO:0000313" key="1">
    <source>
        <dbReference type="EMBL" id="ETV99639.1"/>
    </source>
</evidence>
<evidence type="ECO:0008006" key="2">
    <source>
        <dbReference type="Google" id="ProtNLM"/>
    </source>
</evidence>
<reference evidence="1" key="1">
    <citation type="submission" date="2013-12" db="EMBL/GenBank/DDBJ databases">
        <title>The Genome Sequence of Aphanomyces invadans NJM9701.</title>
        <authorList>
            <consortium name="The Broad Institute Genomics Platform"/>
            <person name="Russ C."/>
            <person name="Tyler B."/>
            <person name="van West P."/>
            <person name="Dieguez-Uribeondo J."/>
            <person name="Young S.K."/>
            <person name="Zeng Q."/>
            <person name="Gargeya S."/>
            <person name="Fitzgerald M."/>
            <person name="Abouelleil A."/>
            <person name="Alvarado L."/>
            <person name="Chapman S.B."/>
            <person name="Gainer-Dewar J."/>
            <person name="Goldberg J."/>
            <person name="Griggs A."/>
            <person name="Gujja S."/>
            <person name="Hansen M."/>
            <person name="Howarth C."/>
            <person name="Imamovic A."/>
            <person name="Ireland A."/>
            <person name="Larimer J."/>
            <person name="McCowan C."/>
            <person name="Murphy C."/>
            <person name="Pearson M."/>
            <person name="Poon T.W."/>
            <person name="Priest M."/>
            <person name="Roberts A."/>
            <person name="Saif S."/>
            <person name="Shea T."/>
            <person name="Sykes S."/>
            <person name="Wortman J."/>
            <person name="Nusbaum C."/>
            <person name="Birren B."/>
        </authorList>
    </citation>
    <scope>NUCLEOTIDE SEQUENCE [LARGE SCALE GENOMIC DNA]</scope>
    <source>
        <strain evidence="1">NJM9701</strain>
    </source>
</reference>
<dbReference type="GeneID" id="20085333"/>
<protein>
    <recommendedName>
        <fullName evidence="2">Chromo domain-containing protein</fullName>
    </recommendedName>
</protein>
<accession>A0A024U083</accession>
<dbReference type="EMBL" id="KI913967">
    <property type="protein sequence ID" value="ETV99639.1"/>
    <property type="molecule type" value="Genomic_DNA"/>
</dbReference>